<feature type="region of interest" description="Disordered" evidence="2">
    <location>
        <begin position="584"/>
        <end position="614"/>
    </location>
</feature>
<feature type="compositionally biased region" description="Low complexity" evidence="2">
    <location>
        <begin position="288"/>
        <end position="309"/>
    </location>
</feature>
<feature type="domain" description="WW" evidence="3">
    <location>
        <begin position="52"/>
        <end position="85"/>
    </location>
</feature>
<feature type="compositionally biased region" description="Basic and acidic residues" evidence="2">
    <location>
        <begin position="627"/>
        <end position="642"/>
    </location>
</feature>
<sequence>MEPPGDQVVLEEEFDENYEPTDEEIVDYAKFLGIDPDTEPDLLWIARQSLKAPLPPNWKPCQTADGKIYYFNFTTGESIWDHPCDEHYKRLYAEEKAKSVAARAAGSGSASGKGKEKGLSRGGISSSSSAAKQPGADKANQPQHELLTPLLPTLNTKPKLAALPTIAPLSKNNNKLGKLGALDMETSTTRPMSIPRVDSEDEISLPRAGDKDVHDWDALSDDDEDEDDARIIDSVLKGKDPARNLNGTNAGAGASKAGGAQQQQQQTQLEPLGERQLKQIHEDDDFELSLSSDRSIDRQPQPLQQQQQPTRDRLEAEEKRIFDTAAKEIRAKYDAELRAFQQAESEKLETEKNKLRALYADKKQQTEQDEQERFAIAVSALRAKYKQRLADEETAEKRELDRALGEMKRANADKLSALKREEEAALERDIETAKHRHEAKLADVVDSFSEQLEQRKMSESDALDRAVRDLRRENAEKLSAARVRETDLHDREVRDMRRAFESQRANLEREHRDALDAAEREFRDRLEHTVDERAIADVVGRAEDEHSRRLAKLKQKQADAEKDAKADLERQSAAKLRALKDELDAKEAAQRKQSEARFKEHEAKETALKQQLDVKLRELERDLAAKEAAKRKELDARSRDLQADAMQSTADDGDDTTRRAASLNARKAKLDQLERELDEREDALRSRAREQRRNDRDDEEPISERKHRHHHHKHDDRSARHRSSSRSSRSPKRVQLHEDEGQMPRSMLRGLAAEVLSAAGLDNTALTEDLDDGEEDPLRYLYTNTNADSDSDQDDDEIDLLSRATQDRRSNFRRSQSPSTLLASRLRSEEAQIQQAKQYLRRQQKNIGARQKELSLAQRKWKKEIAEISSHLQRGGIPLPSQKRAQQQGVDSLDEIEGELGKLLGALKASISSNRMDDDARIAMSQRATSLR</sequence>
<evidence type="ECO:0000256" key="1">
    <source>
        <dbReference type="SAM" id="Coils"/>
    </source>
</evidence>
<feature type="region of interest" description="Disordered" evidence="2">
    <location>
        <begin position="627"/>
        <end position="744"/>
    </location>
</feature>
<dbReference type="Pfam" id="PF00397">
    <property type="entry name" value="WW"/>
    <property type="match status" value="1"/>
</dbReference>
<feature type="compositionally biased region" description="Basic residues" evidence="2">
    <location>
        <begin position="705"/>
        <end position="734"/>
    </location>
</feature>
<dbReference type="SMART" id="SM00456">
    <property type="entry name" value="WW"/>
    <property type="match status" value="1"/>
</dbReference>
<dbReference type="Gene3D" id="3.30.1470.10">
    <property type="entry name" value="Photosystem I PsaD, reaction center subunit II"/>
    <property type="match status" value="1"/>
</dbReference>
<reference evidence="4" key="1">
    <citation type="submission" date="2020-05" db="EMBL/GenBank/DDBJ databases">
        <title>Phylogenomic resolution of chytrid fungi.</title>
        <authorList>
            <person name="Stajich J.E."/>
            <person name="Amses K."/>
            <person name="Simmons R."/>
            <person name="Seto K."/>
            <person name="Myers J."/>
            <person name="Bonds A."/>
            <person name="Quandt C.A."/>
            <person name="Barry K."/>
            <person name="Liu P."/>
            <person name="Grigoriev I."/>
            <person name="Longcore J.E."/>
            <person name="James T.Y."/>
        </authorList>
    </citation>
    <scope>NUCLEOTIDE SEQUENCE</scope>
    <source>
        <strain evidence="4">JEL0379</strain>
    </source>
</reference>
<dbReference type="InterPro" id="IPR001202">
    <property type="entry name" value="WW_dom"/>
</dbReference>
<dbReference type="PROSITE" id="PS50020">
    <property type="entry name" value="WW_DOMAIN_2"/>
    <property type="match status" value="1"/>
</dbReference>
<dbReference type="Proteomes" id="UP001212152">
    <property type="component" value="Unassembled WGS sequence"/>
</dbReference>
<feature type="compositionally biased region" description="Basic and acidic residues" evidence="2">
    <location>
        <begin position="272"/>
        <end position="281"/>
    </location>
</feature>
<evidence type="ECO:0000259" key="3">
    <source>
        <dbReference type="PROSITE" id="PS50020"/>
    </source>
</evidence>
<dbReference type="EMBL" id="JADGJQ010000001">
    <property type="protein sequence ID" value="KAJ3185512.1"/>
    <property type="molecule type" value="Genomic_DNA"/>
</dbReference>
<feature type="compositionally biased region" description="Basic and acidic residues" evidence="2">
    <location>
        <begin position="208"/>
        <end position="217"/>
    </location>
</feature>
<organism evidence="4 5">
    <name type="scientific">Geranomyces variabilis</name>
    <dbReference type="NCBI Taxonomy" id="109894"/>
    <lineage>
        <taxon>Eukaryota</taxon>
        <taxon>Fungi</taxon>
        <taxon>Fungi incertae sedis</taxon>
        <taxon>Chytridiomycota</taxon>
        <taxon>Chytridiomycota incertae sedis</taxon>
        <taxon>Chytridiomycetes</taxon>
        <taxon>Spizellomycetales</taxon>
        <taxon>Powellomycetaceae</taxon>
        <taxon>Geranomyces</taxon>
    </lineage>
</organism>
<name>A0AAD5TSD5_9FUNG</name>
<feature type="region of interest" description="Disordered" evidence="2">
    <location>
        <begin position="103"/>
        <end position="141"/>
    </location>
</feature>
<accession>A0AAD5TSD5</accession>
<feature type="compositionally biased region" description="Acidic residues" evidence="2">
    <location>
        <begin position="218"/>
        <end position="228"/>
    </location>
</feature>
<dbReference type="CDD" id="cd00201">
    <property type="entry name" value="WW"/>
    <property type="match status" value="1"/>
</dbReference>
<evidence type="ECO:0000313" key="5">
    <source>
        <dbReference type="Proteomes" id="UP001212152"/>
    </source>
</evidence>
<feature type="region of interest" description="Disordered" evidence="2">
    <location>
        <begin position="803"/>
        <end position="826"/>
    </location>
</feature>
<keyword evidence="1" id="KW-0175">Coiled coil</keyword>
<protein>
    <recommendedName>
        <fullName evidence="3">WW domain-containing protein</fullName>
    </recommendedName>
</protein>
<keyword evidence="5" id="KW-1185">Reference proteome</keyword>
<evidence type="ECO:0000313" key="4">
    <source>
        <dbReference type="EMBL" id="KAJ3185512.1"/>
    </source>
</evidence>
<feature type="region of interest" description="Disordered" evidence="2">
    <location>
        <begin position="544"/>
        <end position="569"/>
    </location>
</feature>
<gene>
    <name evidence="4" type="ORF">HDU87_000135</name>
</gene>
<feature type="compositionally biased region" description="Low complexity" evidence="2">
    <location>
        <begin position="103"/>
        <end position="112"/>
    </location>
</feature>
<dbReference type="AlphaFoldDB" id="A0AAD5TSD5"/>
<feature type="compositionally biased region" description="Basic and acidic residues" evidence="2">
    <location>
        <begin position="556"/>
        <end position="569"/>
    </location>
</feature>
<evidence type="ECO:0000256" key="2">
    <source>
        <dbReference type="SAM" id="MobiDB-lite"/>
    </source>
</evidence>
<feature type="compositionally biased region" description="Basic and acidic residues" evidence="2">
    <location>
        <begin position="310"/>
        <end position="319"/>
    </location>
</feature>
<dbReference type="PANTHER" id="PTHR21715">
    <property type="entry name" value="RH04127P"/>
    <property type="match status" value="1"/>
</dbReference>
<feature type="compositionally biased region" description="Low complexity" evidence="2">
    <location>
        <begin position="246"/>
        <end position="268"/>
    </location>
</feature>
<feature type="compositionally biased region" description="Polar residues" evidence="2">
    <location>
        <begin position="813"/>
        <end position="822"/>
    </location>
</feature>
<dbReference type="InterPro" id="IPR036020">
    <property type="entry name" value="WW_dom_sf"/>
</dbReference>
<dbReference type="PANTHER" id="PTHR21715:SF0">
    <property type="entry name" value="RH04127P"/>
    <property type="match status" value="1"/>
</dbReference>
<feature type="region of interest" description="Disordered" evidence="2">
    <location>
        <begin position="183"/>
        <end position="319"/>
    </location>
</feature>
<feature type="coiled-coil region" evidence="1">
    <location>
        <begin position="326"/>
        <end position="410"/>
    </location>
</feature>
<comment type="caution">
    <text evidence="4">The sequence shown here is derived from an EMBL/GenBank/DDBJ whole genome shotgun (WGS) entry which is preliminary data.</text>
</comment>
<dbReference type="SUPFAM" id="SSF51045">
    <property type="entry name" value="WW domain"/>
    <property type="match status" value="1"/>
</dbReference>
<dbReference type="InterPro" id="IPR053233">
    <property type="entry name" value="ABRA-related"/>
</dbReference>
<feature type="compositionally biased region" description="Basic and acidic residues" evidence="2">
    <location>
        <begin position="668"/>
        <end position="696"/>
    </location>
</feature>
<proteinExistence type="predicted"/>